<keyword evidence="2" id="KW-1185">Reference proteome</keyword>
<evidence type="ECO:0000313" key="2">
    <source>
        <dbReference type="Proteomes" id="UP000183940"/>
    </source>
</evidence>
<dbReference type="EMBL" id="MLAW01000004">
    <property type="protein sequence ID" value="OJJ26803.1"/>
    <property type="molecule type" value="Genomic_DNA"/>
</dbReference>
<evidence type="ECO:0000313" key="1">
    <source>
        <dbReference type="EMBL" id="OJJ26803.1"/>
    </source>
</evidence>
<dbReference type="AlphaFoldDB" id="A0A1L9QVW4"/>
<reference evidence="1" key="1">
    <citation type="submission" date="2016-10" db="EMBL/GenBank/DDBJ databases">
        <title>CRISPR-Cas defence system in Roseofilum reptotaenium: evidence of a bacteriophage-cyanobacterium arms race in the coral black band disease.</title>
        <authorList>
            <person name="Buerger P."/>
            <person name="Wood-Charlson E.M."/>
            <person name="Weynberg K.D."/>
            <person name="Willis B."/>
            <person name="Van Oppen M.J."/>
        </authorList>
    </citation>
    <scope>NUCLEOTIDE SEQUENCE [LARGE SCALE GENOMIC DNA]</scope>
    <source>
        <strain evidence="1">AO1-A</strain>
    </source>
</reference>
<name>A0A1L9QVW4_9CYAN</name>
<sequence length="89" mass="10736">MWMIKNQGNFTVVHEPFGKSAYYSEERIFHSESEVKPQPEYNYDVVLQHLVSILEKGPVFVKDFPYYFLHRVDNRFLSLFQDTLLLKYQ</sequence>
<protein>
    <submittedName>
        <fullName evidence="1">Uncharacterized protein</fullName>
    </submittedName>
</protein>
<comment type="caution">
    <text evidence="1">The sequence shown here is derived from an EMBL/GenBank/DDBJ whole genome shotgun (WGS) entry which is preliminary data.</text>
</comment>
<organism evidence="1 2">
    <name type="scientific">Roseofilum reptotaenium AO1-A</name>
    <dbReference type="NCBI Taxonomy" id="1925591"/>
    <lineage>
        <taxon>Bacteria</taxon>
        <taxon>Bacillati</taxon>
        <taxon>Cyanobacteriota</taxon>
        <taxon>Cyanophyceae</taxon>
        <taxon>Desertifilales</taxon>
        <taxon>Desertifilaceae</taxon>
        <taxon>Roseofilum</taxon>
    </lineage>
</organism>
<accession>A0A1L9QVW4</accession>
<gene>
    <name evidence="1" type="ORF">BI308_03660</name>
</gene>
<proteinExistence type="predicted"/>
<dbReference type="Proteomes" id="UP000183940">
    <property type="component" value="Unassembled WGS sequence"/>
</dbReference>